<reference evidence="15" key="1">
    <citation type="journal article" date="2019" name="Philos. Trans. R. Soc. Lond., B, Biol. Sci.">
        <title>Targeted metagenomic recovery of four divergent viruses reveals shared and distinctive characteristics of giant viruses of marine eukaryotes.</title>
        <authorList>
            <person name="Needham D.M."/>
            <person name="Poirier C."/>
            <person name="Hehenberger E."/>
            <person name="Jimenez V."/>
            <person name="Swalwell J.E."/>
            <person name="Santoro A.E."/>
            <person name="Worden A.Z."/>
        </authorList>
    </citation>
    <scope>NUCLEOTIDE SEQUENCE</scope>
    <source>
        <strain evidence="15">OPacV-662</strain>
    </source>
</reference>
<dbReference type="SUPFAM" id="SSF51735">
    <property type="entry name" value="NAD(P)-binding Rossmann-fold domains"/>
    <property type="match status" value="1"/>
</dbReference>
<dbReference type="CDD" id="cd02316">
    <property type="entry name" value="VcASADH2_like_N"/>
    <property type="match status" value="1"/>
</dbReference>
<dbReference type="GO" id="GO:0046983">
    <property type="term" value="F:protein dimerization activity"/>
    <property type="evidence" value="ECO:0007669"/>
    <property type="project" value="InterPro"/>
</dbReference>
<evidence type="ECO:0000256" key="13">
    <source>
        <dbReference type="ARBA" id="ARBA00047891"/>
    </source>
</evidence>
<dbReference type="InterPro" id="IPR036291">
    <property type="entry name" value="NAD(P)-bd_dom_sf"/>
</dbReference>
<evidence type="ECO:0000256" key="11">
    <source>
        <dbReference type="ARBA" id="ARBA00023154"/>
    </source>
</evidence>
<dbReference type="EC" id="1.2.1.11" evidence="5"/>
<dbReference type="GO" id="GO:0009086">
    <property type="term" value="P:methionine biosynthetic process"/>
    <property type="evidence" value="ECO:0007669"/>
    <property type="project" value="UniProtKB-KW"/>
</dbReference>
<accession>A0A5J6VJ08</accession>
<evidence type="ECO:0000256" key="3">
    <source>
        <dbReference type="ARBA" id="ARBA00010584"/>
    </source>
</evidence>
<dbReference type="HAMAP" id="MF_02121">
    <property type="entry name" value="ASADH"/>
    <property type="match status" value="1"/>
</dbReference>
<dbReference type="EMBL" id="MN448281">
    <property type="protein sequence ID" value="QFG74155.1"/>
    <property type="molecule type" value="Genomic_DNA"/>
</dbReference>
<comment type="pathway">
    <text evidence="2">Amino-acid biosynthesis; L-threonine biosynthesis; L-threonine from L-aspartate: step 2/5.</text>
</comment>
<evidence type="ECO:0000256" key="5">
    <source>
        <dbReference type="ARBA" id="ARBA00013120"/>
    </source>
</evidence>
<dbReference type="Pfam" id="PF02774">
    <property type="entry name" value="Semialdhyde_dhC"/>
    <property type="match status" value="1"/>
</dbReference>
<dbReference type="PANTHER" id="PTHR46278:SF2">
    <property type="entry name" value="ASPARTATE-SEMIALDEHYDE DEHYDROGENASE"/>
    <property type="match status" value="1"/>
</dbReference>
<dbReference type="Pfam" id="PF01118">
    <property type="entry name" value="Semialdhyde_dh"/>
    <property type="match status" value="1"/>
</dbReference>
<proteinExistence type="inferred from homology"/>
<dbReference type="Gene3D" id="3.30.360.10">
    <property type="entry name" value="Dihydrodipicolinate Reductase, domain 2"/>
    <property type="match status" value="1"/>
</dbReference>
<keyword evidence="11" id="KW-0457">Lysine biosynthesis</keyword>
<keyword evidence="10" id="KW-0560">Oxidoreductase</keyword>
<keyword evidence="12" id="KW-0486">Methionine biosynthesis</keyword>
<comment type="catalytic activity">
    <reaction evidence="13">
        <text>L-aspartate 4-semialdehyde + phosphate + NADP(+) = 4-phospho-L-aspartate + NADPH + H(+)</text>
        <dbReference type="Rhea" id="RHEA:24284"/>
        <dbReference type="ChEBI" id="CHEBI:15378"/>
        <dbReference type="ChEBI" id="CHEBI:43474"/>
        <dbReference type="ChEBI" id="CHEBI:57535"/>
        <dbReference type="ChEBI" id="CHEBI:57783"/>
        <dbReference type="ChEBI" id="CHEBI:58349"/>
        <dbReference type="ChEBI" id="CHEBI:537519"/>
        <dbReference type="EC" id="1.2.1.11"/>
    </reaction>
</comment>
<dbReference type="InterPro" id="IPR012080">
    <property type="entry name" value="Asp_semialdehyde_DH"/>
</dbReference>
<dbReference type="UniPathway" id="UPA00051">
    <property type="reaction ID" value="UER00464"/>
</dbReference>
<dbReference type="GO" id="GO:0004073">
    <property type="term" value="F:aspartate-semialdehyde dehydrogenase activity"/>
    <property type="evidence" value="ECO:0007669"/>
    <property type="project" value="UniProtKB-EC"/>
</dbReference>
<keyword evidence="9" id="KW-0220">Diaminopimelate biosynthesis</keyword>
<dbReference type="GO" id="GO:0009089">
    <property type="term" value="P:lysine biosynthetic process via diaminopimelate"/>
    <property type="evidence" value="ECO:0007669"/>
    <property type="project" value="UniProtKB-UniPathway"/>
</dbReference>
<keyword evidence="8" id="KW-0521">NADP</keyword>
<dbReference type="UniPathway" id="UPA00050">
    <property type="reaction ID" value="UER00463"/>
</dbReference>
<evidence type="ECO:0000256" key="9">
    <source>
        <dbReference type="ARBA" id="ARBA00022915"/>
    </source>
</evidence>
<dbReference type="UniPathway" id="UPA00034">
    <property type="reaction ID" value="UER00016"/>
</dbReference>
<evidence type="ECO:0000256" key="12">
    <source>
        <dbReference type="ARBA" id="ARBA00023167"/>
    </source>
</evidence>
<comment type="pathway">
    <text evidence="1">Amino-acid biosynthesis; L-methionine biosynthesis via de novo pathway; L-homoserine from L-aspartate: step 2/3.</text>
</comment>
<dbReference type="GO" id="GO:0009097">
    <property type="term" value="P:isoleucine biosynthetic process"/>
    <property type="evidence" value="ECO:0007669"/>
    <property type="project" value="InterPro"/>
</dbReference>
<protein>
    <recommendedName>
        <fullName evidence="5">aspartate-semialdehyde dehydrogenase</fullName>
        <ecNumber evidence="5">1.2.1.11</ecNumber>
    </recommendedName>
</protein>
<comment type="subunit">
    <text evidence="4">Homodimer.</text>
</comment>
<organism evidence="15">
    <name type="scientific">Megaviridae environmental sample</name>
    <dbReference type="NCBI Taxonomy" id="1737588"/>
    <lineage>
        <taxon>Viruses</taxon>
        <taxon>Varidnaviria</taxon>
        <taxon>Bamfordvirae</taxon>
        <taxon>Nucleocytoviricota</taxon>
        <taxon>Megaviricetes</taxon>
        <taxon>Imitervirales</taxon>
        <taxon>Mimiviridae</taxon>
        <taxon>environmental samples</taxon>
    </lineage>
</organism>
<feature type="domain" description="Semialdehyde dehydrogenase NAD-binding" evidence="14">
    <location>
        <begin position="5"/>
        <end position="120"/>
    </location>
</feature>
<evidence type="ECO:0000256" key="2">
    <source>
        <dbReference type="ARBA" id="ARBA00005097"/>
    </source>
</evidence>
<dbReference type="GO" id="GO:0019877">
    <property type="term" value="P:diaminopimelate biosynthetic process"/>
    <property type="evidence" value="ECO:0007669"/>
    <property type="project" value="UniProtKB-KW"/>
</dbReference>
<dbReference type="GO" id="GO:0050661">
    <property type="term" value="F:NADP binding"/>
    <property type="evidence" value="ECO:0007669"/>
    <property type="project" value="InterPro"/>
</dbReference>
<dbReference type="SMART" id="SM00859">
    <property type="entry name" value="Semialdhyde_dh"/>
    <property type="match status" value="1"/>
</dbReference>
<evidence type="ECO:0000259" key="14">
    <source>
        <dbReference type="SMART" id="SM00859"/>
    </source>
</evidence>
<dbReference type="NCBIfam" id="NF011456">
    <property type="entry name" value="PRK14874.1"/>
    <property type="match status" value="1"/>
</dbReference>
<sequence length="336" mass="37265">MILKNVAIVGSSGAVGKELLKLLETRNFPISSIKLLSSERSAGKKLPFKDKFITIEKLDDNSFKDIDISFFSAGSKISKEFAPIAVSNNSLVIDNSSAFRMNSIVPLVVPEINAKYAFNHNGIIANPNCSTIIMNLAIASLHKKFGINRITCSTYQAASGAGMAAMHELEEQCINWVNKKPLPMDIFGKQYIWNLFSHDSPIDIQTGYNEEELKMIYETRKIFNDNINVSATCVRVPVLRTHCISINTTLSKPFDNINTVRDLIGNSKGIELLDDRENNQHPEPLLASNIDNCLVGRIRQDKSQEKGYGVELFVAGDQIRKGAALNAIQIAELFID</sequence>
<evidence type="ECO:0000256" key="4">
    <source>
        <dbReference type="ARBA" id="ARBA00011738"/>
    </source>
</evidence>
<dbReference type="PANTHER" id="PTHR46278">
    <property type="entry name" value="DEHYDROGENASE, PUTATIVE-RELATED"/>
    <property type="match status" value="1"/>
</dbReference>
<evidence type="ECO:0000256" key="1">
    <source>
        <dbReference type="ARBA" id="ARBA00005021"/>
    </source>
</evidence>
<evidence type="ECO:0000256" key="10">
    <source>
        <dbReference type="ARBA" id="ARBA00023002"/>
    </source>
</evidence>
<dbReference type="InterPro" id="IPR005986">
    <property type="entry name" value="Asp_semialdehyde_DH_beta"/>
</dbReference>
<dbReference type="InterPro" id="IPR012280">
    <property type="entry name" value="Semialdhyde_DH_dimer_dom"/>
</dbReference>
<dbReference type="NCBIfam" id="TIGR01296">
    <property type="entry name" value="asd_B"/>
    <property type="match status" value="1"/>
</dbReference>
<keyword evidence="7" id="KW-0791">Threonine biosynthesis</keyword>
<evidence type="ECO:0000256" key="7">
    <source>
        <dbReference type="ARBA" id="ARBA00022697"/>
    </source>
</evidence>
<evidence type="ECO:0000313" key="15">
    <source>
        <dbReference type="EMBL" id="QFG74155.1"/>
    </source>
</evidence>
<evidence type="ECO:0000256" key="6">
    <source>
        <dbReference type="ARBA" id="ARBA00022605"/>
    </source>
</evidence>
<dbReference type="PIRSF" id="PIRSF000148">
    <property type="entry name" value="ASA_dh"/>
    <property type="match status" value="1"/>
</dbReference>
<dbReference type="GO" id="GO:0009088">
    <property type="term" value="P:threonine biosynthetic process"/>
    <property type="evidence" value="ECO:0007669"/>
    <property type="project" value="UniProtKB-UniPathway"/>
</dbReference>
<name>A0A5J6VJ08_9VIRU</name>
<keyword evidence="6" id="KW-0028">Amino-acid biosynthesis</keyword>
<dbReference type="Gene3D" id="3.40.50.720">
    <property type="entry name" value="NAD(P)-binding Rossmann-like Domain"/>
    <property type="match status" value="1"/>
</dbReference>
<dbReference type="GO" id="GO:0051287">
    <property type="term" value="F:NAD binding"/>
    <property type="evidence" value="ECO:0007669"/>
    <property type="project" value="InterPro"/>
</dbReference>
<dbReference type="InterPro" id="IPR000534">
    <property type="entry name" value="Semialdehyde_DH_NAD-bd"/>
</dbReference>
<evidence type="ECO:0000256" key="8">
    <source>
        <dbReference type="ARBA" id="ARBA00022857"/>
    </source>
</evidence>
<comment type="similarity">
    <text evidence="3">Belongs to the aspartate-semialdehyde dehydrogenase family.</text>
</comment>
<dbReference type="SUPFAM" id="SSF55347">
    <property type="entry name" value="Glyceraldehyde-3-phosphate dehydrogenase-like, C-terminal domain"/>
    <property type="match status" value="1"/>
</dbReference>